<dbReference type="AlphaFoldDB" id="A0A9W6P3Q7"/>
<reference evidence="1" key="1">
    <citation type="submission" date="2023-02" db="EMBL/GenBank/DDBJ databases">
        <title>Nocardiopsis ansamitocini NBRC 112285.</title>
        <authorList>
            <person name="Ichikawa N."/>
            <person name="Sato H."/>
            <person name="Tonouchi N."/>
        </authorList>
    </citation>
    <scope>NUCLEOTIDE SEQUENCE</scope>
    <source>
        <strain evidence="1">NBRC 112285</strain>
    </source>
</reference>
<protein>
    <submittedName>
        <fullName evidence="1">Uncharacterized protein</fullName>
    </submittedName>
</protein>
<proteinExistence type="predicted"/>
<sequence>MELTMLFKDGGSGASGCPSVYLADTGELVVQGVQLGSDDLAALENPLPGETAVRIAPEVLIGAVERYRARQQG</sequence>
<dbReference type="Proteomes" id="UP001165092">
    <property type="component" value="Unassembled WGS sequence"/>
</dbReference>
<keyword evidence="2" id="KW-1185">Reference proteome</keyword>
<organism evidence="1 2">
    <name type="scientific">Nocardiopsis ansamitocini</name>
    <dbReference type="NCBI Taxonomy" id="1670832"/>
    <lineage>
        <taxon>Bacteria</taxon>
        <taxon>Bacillati</taxon>
        <taxon>Actinomycetota</taxon>
        <taxon>Actinomycetes</taxon>
        <taxon>Streptosporangiales</taxon>
        <taxon>Nocardiopsidaceae</taxon>
        <taxon>Nocardiopsis</taxon>
    </lineage>
</organism>
<gene>
    <name evidence="1" type="ORF">Nans01_08870</name>
</gene>
<name>A0A9W6P3Q7_9ACTN</name>
<accession>A0A9W6P3Q7</accession>
<evidence type="ECO:0000313" key="2">
    <source>
        <dbReference type="Proteomes" id="UP001165092"/>
    </source>
</evidence>
<dbReference type="EMBL" id="BSQG01000001">
    <property type="protein sequence ID" value="GLU46536.1"/>
    <property type="molecule type" value="Genomic_DNA"/>
</dbReference>
<evidence type="ECO:0000313" key="1">
    <source>
        <dbReference type="EMBL" id="GLU46536.1"/>
    </source>
</evidence>
<comment type="caution">
    <text evidence="1">The sequence shown here is derived from an EMBL/GenBank/DDBJ whole genome shotgun (WGS) entry which is preliminary data.</text>
</comment>
<dbReference type="RefSeq" id="WP_285757381.1">
    <property type="nucleotide sequence ID" value="NZ_BSQG01000001.1"/>
</dbReference>